<protein>
    <submittedName>
        <fullName evidence="5">Pleckstrin homology like domain family A member 3</fullName>
    </submittedName>
</protein>
<sequence>MRVGSRKSQAQASGHVATDPASREARGAGPGLTRQRAGFRVLPGKAGGRGKRRFARRTARPFSMGSASLPAGPSLAAPMAASEKVLREGVLEKRSGGLLQLWKKKRCLLSEKGLRLFEAGSRGSTRCKELPFAHVKAVECVEWKQRHIYFTVVTDDGAEIDFRCLQEDPSWNADITLALVRFQNQQAVQIVRARHSCRAAFQQGSTPTSQILVNGSKKSDSQLNVERVEEFIAVTSPAGGPKAISSCN</sequence>
<dbReference type="Proteomes" id="UP000694559">
    <property type="component" value="Unplaced"/>
</dbReference>
<dbReference type="AlphaFoldDB" id="A0A8C6YBT4"/>
<feature type="compositionally biased region" description="Low complexity" evidence="3">
    <location>
        <begin position="60"/>
        <end position="70"/>
    </location>
</feature>
<reference evidence="5" key="1">
    <citation type="submission" date="2025-08" db="UniProtKB">
        <authorList>
            <consortium name="Ensembl"/>
        </authorList>
    </citation>
    <scope>IDENTIFICATION</scope>
</reference>
<dbReference type="PANTHER" id="PTHR15478">
    <property type="entry name" value="PLECKSTRIN HOMOLOGY-LIKE DOMAIN, PQ-RICH PROTEIN"/>
    <property type="match status" value="1"/>
</dbReference>
<dbReference type="Ensembl" id="ENSNNAT00000028477.1">
    <property type="protein sequence ID" value="ENSNNAP00000027178.1"/>
    <property type="gene ID" value="ENSNNAG00000017603.1"/>
</dbReference>
<dbReference type="SUPFAM" id="SSF50729">
    <property type="entry name" value="PH domain-like"/>
    <property type="match status" value="1"/>
</dbReference>
<proteinExistence type="predicted"/>
<feature type="region of interest" description="Disordered" evidence="3">
    <location>
        <begin position="1"/>
        <end position="70"/>
    </location>
</feature>
<dbReference type="Gene3D" id="2.30.29.30">
    <property type="entry name" value="Pleckstrin-homology domain (PH domain)/Phosphotyrosine-binding domain (PTB)"/>
    <property type="match status" value="1"/>
</dbReference>
<dbReference type="GO" id="GO:0043065">
    <property type="term" value="P:positive regulation of apoptotic process"/>
    <property type="evidence" value="ECO:0007669"/>
    <property type="project" value="InterPro"/>
</dbReference>
<name>A0A8C6YBT4_NAJNA</name>
<keyword evidence="2" id="KW-0963">Cytoplasm</keyword>
<dbReference type="GO" id="GO:0042771">
    <property type="term" value="P:intrinsic apoptotic signaling pathway in response to DNA damage by p53 class mediator"/>
    <property type="evidence" value="ECO:0007669"/>
    <property type="project" value="TreeGrafter"/>
</dbReference>
<feature type="domain" description="PH" evidence="4">
    <location>
        <begin position="85"/>
        <end position="182"/>
    </location>
</feature>
<comment type="subcellular location">
    <subcellularLocation>
        <location evidence="1">Cytoplasm</location>
    </subcellularLocation>
</comment>
<dbReference type="GO" id="GO:0051898">
    <property type="term" value="P:negative regulation of phosphatidylinositol 3-kinase/protein kinase B signal transduction"/>
    <property type="evidence" value="ECO:0007669"/>
    <property type="project" value="TreeGrafter"/>
</dbReference>
<dbReference type="PANTHER" id="PTHR15478:SF5">
    <property type="entry name" value="PLECKSTRIN HOMOLOGY-LIKE DOMAIN FAMILY A MEMBER 3"/>
    <property type="match status" value="1"/>
</dbReference>
<dbReference type="GO" id="GO:0005886">
    <property type="term" value="C:plasma membrane"/>
    <property type="evidence" value="ECO:0007669"/>
    <property type="project" value="TreeGrafter"/>
</dbReference>
<organism evidence="5 6">
    <name type="scientific">Naja naja</name>
    <name type="common">Indian cobra</name>
    <dbReference type="NCBI Taxonomy" id="35670"/>
    <lineage>
        <taxon>Eukaryota</taxon>
        <taxon>Metazoa</taxon>
        <taxon>Chordata</taxon>
        <taxon>Craniata</taxon>
        <taxon>Vertebrata</taxon>
        <taxon>Euteleostomi</taxon>
        <taxon>Lepidosauria</taxon>
        <taxon>Squamata</taxon>
        <taxon>Bifurcata</taxon>
        <taxon>Unidentata</taxon>
        <taxon>Episquamata</taxon>
        <taxon>Toxicofera</taxon>
        <taxon>Serpentes</taxon>
        <taxon>Colubroidea</taxon>
        <taxon>Elapidae</taxon>
        <taxon>Elapinae</taxon>
        <taxon>Naja</taxon>
    </lineage>
</organism>
<evidence type="ECO:0000256" key="1">
    <source>
        <dbReference type="ARBA" id="ARBA00004496"/>
    </source>
</evidence>
<dbReference type="CDD" id="cd00821">
    <property type="entry name" value="PH"/>
    <property type="match status" value="1"/>
</dbReference>
<dbReference type="SMART" id="SM00233">
    <property type="entry name" value="PH"/>
    <property type="match status" value="1"/>
</dbReference>
<dbReference type="OrthoDB" id="9630709at2759"/>
<dbReference type="InterPro" id="IPR001849">
    <property type="entry name" value="PH_domain"/>
</dbReference>
<gene>
    <name evidence="5" type="primary">PHLDA3</name>
</gene>
<evidence type="ECO:0000256" key="2">
    <source>
        <dbReference type="ARBA" id="ARBA00022490"/>
    </source>
</evidence>
<dbReference type="GeneTree" id="ENSGT00440000039564"/>
<evidence type="ECO:0000313" key="5">
    <source>
        <dbReference type="Ensembl" id="ENSNNAP00000027178.1"/>
    </source>
</evidence>
<dbReference type="GO" id="GO:0005737">
    <property type="term" value="C:cytoplasm"/>
    <property type="evidence" value="ECO:0007669"/>
    <property type="project" value="UniProtKB-SubCell"/>
</dbReference>
<evidence type="ECO:0000259" key="4">
    <source>
        <dbReference type="SMART" id="SM00233"/>
    </source>
</evidence>
<dbReference type="GO" id="GO:1901981">
    <property type="term" value="F:phosphatidylinositol phosphate binding"/>
    <property type="evidence" value="ECO:0007669"/>
    <property type="project" value="InterPro"/>
</dbReference>
<evidence type="ECO:0000256" key="3">
    <source>
        <dbReference type="SAM" id="MobiDB-lite"/>
    </source>
</evidence>
<dbReference type="InterPro" id="IPR042832">
    <property type="entry name" value="PHLA1/2/3"/>
</dbReference>
<feature type="compositionally biased region" description="Basic residues" evidence="3">
    <location>
        <begin position="48"/>
        <end position="59"/>
    </location>
</feature>
<evidence type="ECO:0000313" key="6">
    <source>
        <dbReference type="Proteomes" id="UP000694559"/>
    </source>
</evidence>
<reference evidence="5" key="2">
    <citation type="submission" date="2025-09" db="UniProtKB">
        <authorList>
            <consortium name="Ensembl"/>
        </authorList>
    </citation>
    <scope>IDENTIFICATION</scope>
</reference>
<accession>A0A8C6YBT4</accession>
<keyword evidence="6" id="KW-1185">Reference proteome</keyword>
<dbReference type="OMA" id="PSWNADI"/>
<feature type="compositionally biased region" description="Polar residues" evidence="3">
    <location>
        <begin position="1"/>
        <end position="12"/>
    </location>
</feature>
<dbReference type="InterPro" id="IPR011993">
    <property type="entry name" value="PH-like_dom_sf"/>
</dbReference>